<reference evidence="3" key="2">
    <citation type="submission" date="2013-04" db="EMBL/GenBank/DDBJ databases">
        <title>Genomic mechanisms accounting for the adaptation to parasitism in nematode-trapping fungi.</title>
        <authorList>
            <person name="Ahren D.G."/>
        </authorList>
    </citation>
    <scope>NUCLEOTIDE SEQUENCE [LARGE SCALE GENOMIC DNA]</scope>
    <source>
        <strain evidence="3">CBS 200.50</strain>
    </source>
</reference>
<name>S8BDN5_DACHA</name>
<evidence type="ECO:0000256" key="1">
    <source>
        <dbReference type="SAM" id="MobiDB-lite"/>
    </source>
</evidence>
<organism evidence="2 3">
    <name type="scientific">Dactylellina haptotyla (strain CBS 200.50)</name>
    <name type="common">Nematode-trapping fungus</name>
    <name type="synonym">Monacrosporium haptotylum</name>
    <dbReference type="NCBI Taxonomy" id="1284197"/>
    <lineage>
        <taxon>Eukaryota</taxon>
        <taxon>Fungi</taxon>
        <taxon>Dikarya</taxon>
        <taxon>Ascomycota</taxon>
        <taxon>Pezizomycotina</taxon>
        <taxon>Orbiliomycetes</taxon>
        <taxon>Orbiliales</taxon>
        <taxon>Orbiliaceae</taxon>
        <taxon>Dactylellina</taxon>
    </lineage>
</organism>
<evidence type="ECO:0000313" key="2">
    <source>
        <dbReference type="EMBL" id="EPS37313.1"/>
    </source>
</evidence>
<comment type="caution">
    <text evidence="2">The sequence shown here is derived from an EMBL/GenBank/DDBJ whole genome shotgun (WGS) entry which is preliminary data.</text>
</comment>
<dbReference type="Proteomes" id="UP000015100">
    <property type="component" value="Unassembled WGS sequence"/>
</dbReference>
<gene>
    <name evidence="2" type="ORF">H072_9045</name>
</gene>
<accession>S8BDN5</accession>
<feature type="compositionally biased region" description="Low complexity" evidence="1">
    <location>
        <begin position="83"/>
        <end position="93"/>
    </location>
</feature>
<dbReference type="HOGENOM" id="CLU_1447625_0_0_1"/>
<reference evidence="2 3" key="1">
    <citation type="journal article" date="2013" name="PLoS Genet.">
        <title>Genomic mechanisms accounting for the adaptation to parasitism in nematode-trapping fungi.</title>
        <authorList>
            <person name="Meerupati T."/>
            <person name="Andersson K.M."/>
            <person name="Friman E."/>
            <person name="Kumar D."/>
            <person name="Tunlid A."/>
            <person name="Ahren D."/>
        </authorList>
    </citation>
    <scope>NUCLEOTIDE SEQUENCE [LARGE SCALE GENOMIC DNA]</scope>
    <source>
        <strain evidence="2 3">CBS 200.50</strain>
    </source>
</reference>
<evidence type="ECO:0000313" key="3">
    <source>
        <dbReference type="Proteomes" id="UP000015100"/>
    </source>
</evidence>
<feature type="region of interest" description="Disordered" evidence="1">
    <location>
        <begin position="1"/>
        <end position="155"/>
    </location>
</feature>
<dbReference type="OMA" id="GQQYEDP"/>
<protein>
    <submittedName>
        <fullName evidence="2">Uncharacterized protein</fullName>
    </submittedName>
</protein>
<keyword evidence="3" id="KW-1185">Reference proteome</keyword>
<dbReference type="AlphaFoldDB" id="S8BDN5"/>
<proteinExistence type="predicted"/>
<dbReference type="EMBL" id="AQGS01000677">
    <property type="protein sequence ID" value="EPS37313.1"/>
    <property type="molecule type" value="Genomic_DNA"/>
</dbReference>
<sequence length="187" mass="21306">MDPRYPPHGDPQYGYSQRDGGYEEGQEGPWGQEQGQQYEDPSYADPAIDPGLESQSGRPTILPPGTLISGYRDYRPAGYSSYPSSSHSQQQQPHHQHHQQPPHEQHHQQHQQPHYDYAPYTYGGQDAASSYSPQHFTRPEAHRQQAQALERPRPEKKWLCQAEGCHRGMPGELVLKIRFSGVEIINN</sequence>
<dbReference type="STRING" id="1284197.S8BDN5"/>
<feature type="compositionally biased region" description="Low complexity" evidence="1">
    <location>
        <begin position="27"/>
        <end position="39"/>
    </location>
</feature>